<dbReference type="PANTHER" id="PTHR40274">
    <property type="entry name" value="VIRGINIAMYCIN B LYASE"/>
    <property type="match status" value="1"/>
</dbReference>
<name>A0A382H5Y8_9ZZZZ</name>
<dbReference type="Pfam" id="PF24684">
    <property type="entry name" value="Vgb_lyase"/>
    <property type="match status" value="2"/>
</dbReference>
<feature type="non-terminal residue" evidence="1">
    <location>
        <position position="1"/>
    </location>
</feature>
<organism evidence="1">
    <name type="scientific">marine metagenome</name>
    <dbReference type="NCBI Taxonomy" id="408172"/>
    <lineage>
        <taxon>unclassified sequences</taxon>
        <taxon>metagenomes</taxon>
        <taxon>ecological metagenomes</taxon>
    </lineage>
</organism>
<protein>
    <recommendedName>
        <fullName evidence="2">Lyase-like protein</fullName>
    </recommendedName>
</protein>
<accession>A0A382H5Y8</accession>
<dbReference type="PANTHER" id="PTHR40274:SF3">
    <property type="entry name" value="VIRGINIAMYCIN B LYASE"/>
    <property type="match status" value="1"/>
</dbReference>
<dbReference type="InterPro" id="IPR051344">
    <property type="entry name" value="Vgb"/>
</dbReference>
<evidence type="ECO:0008006" key="2">
    <source>
        <dbReference type="Google" id="ProtNLM"/>
    </source>
</evidence>
<proteinExistence type="predicted"/>
<reference evidence="1" key="1">
    <citation type="submission" date="2018-05" db="EMBL/GenBank/DDBJ databases">
        <authorList>
            <person name="Lanie J.A."/>
            <person name="Ng W.-L."/>
            <person name="Kazmierczak K.M."/>
            <person name="Andrzejewski T.M."/>
            <person name="Davidsen T.M."/>
            <person name="Wayne K.J."/>
            <person name="Tettelin H."/>
            <person name="Glass J.I."/>
            <person name="Rusch D."/>
            <person name="Podicherti R."/>
            <person name="Tsui H.-C.T."/>
            <person name="Winkler M.E."/>
        </authorList>
    </citation>
    <scope>NUCLEOTIDE SEQUENCE</scope>
</reference>
<dbReference type="SUPFAM" id="SSF63829">
    <property type="entry name" value="Calcium-dependent phosphotriesterase"/>
    <property type="match status" value="1"/>
</dbReference>
<gene>
    <name evidence="1" type="ORF">METZ01_LOCUS235399</name>
</gene>
<dbReference type="Gene3D" id="2.130.10.10">
    <property type="entry name" value="YVTN repeat-like/Quinoprotein amine dehydrogenase"/>
    <property type="match status" value="2"/>
</dbReference>
<dbReference type="EMBL" id="UINC01059294">
    <property type="protein sequence ID" value="SVB82545.1"/>
    <property type="molecule type" value="Genomic_DNA"/>
</dbReference>
<dbReference type="InterPro" id="IPR015943">
    <property type="entry name" value="WD40/YVTN_repeat-like_dom_sf"/>
</dbReference>
<dbReference type="AlphaFoldDB" id="A0A382H5Y8"/>
<sequence length="308" mass="34903">DFDSKGNLWFVEINGNKIGKLTPSEVEPGTSKGIVEYELPHANSKPQYLMVSRDDTVWFSEMGGNRIGRLDQASKKIQEYDIPTPNSEPHNLFESKDGMIWFTEFEANKIGRLDPKTGEIREFSVNEGHPHDLVVDDEYVWYTQGGKFWARVFSNKIGYLELESGKVGEILIPPDKSVPHGMFLASDSTIWFTQFFADKISRLDLSEGFPPKVINYQVPGKRIRPHDLVVDYGKRLVWFVANHKDSIGKLDLAEAEPGTSKGIQLFTLPTKGAHPSNLVLDKEGNVWFTEMGMYFRGKYQNKIGTLVP</sequence>
<evidence type="ECO:0000313" key="1">
    <source>
        <dbReference type="EMBL" id="SVB82545.1"/>
    </source>
</evidence>